<keyword evidence="11 17" id="KW-0408">Iron</keyword>
<comment type="function">
    <text evidence="1 17">Catalyzes the conversion of epoxyqueuosine (oQ) to queuosine (Q), which is a hypermodified base found in the wobble positions of tRNA(Asp), tRNA(Asn), tRNA(His) and tRNA(Tyr).</text>
</comment>
<feature type="binding site" evidence="17">
    <location>
        <position position="112"/>
    </location>
    <ligand>
        <name>[4Fe-4S] cluster</name>
        <dbReference type="ChEBI" id="CHEBI:49883"/>
    </ligand>
</feature>
<dbReference type="PANTHER" id="PTHR36701">
    <property type="entry name" value="EPOXYQUEUOSINE REDUCTASE QUEH"/>
    <property type="match status" value="1"/>
</dbReference>
<keyword evidence="10 17" id="KW-0560">Oxidoreductase</keyword>
<keyword evidence="14 17" id="KW-0676">Redox-active center</keyword>
<evidence type="ECO:0000313" key="19">
    <source>
        <dbReference type="EMBL" id="MBC2575333.1"/>
    </source>
</evidence>
<dbReference type="RefSeq" id="WP_185623366.1">
    <property type="nucleotide sequence ID" value="NZ_JABGBW010000001.1"/>
</dbReference>
<dbReference type="SUPFAM" id="SSF100950">
    <property type="entry name" value="NagB/RpiA/CoA transferase-like"/>
    <property type="match status" value="1"/>
</dbReference>
<organism evidence="19 20">
    <name type="scientific">Peptostreptococcus canis</name>
    <dbReference type="NCBI Taxonomy" id="1159213"/>
    <lineage>
        <taxon>Bacteria</taxon>
        <taxon>Bacillati</taxon>
        <taxon>Bacillota</taxon>
        <taxon>Clostridia</taxon>
        <taxon>Peptostreptococcales</taxon>
        <taxon>Peptostreptococcaceae</taxon>
        <taxon>Peptostreptococcus</taxon>
    </lineage>
</organism>
<accession>A0ABR6TJC2</accession>
<comment type="caution">
    <text evidence="19">The sequence shown here is derived from an EMBL/GenBank/DDBJ whole genome shotgun (WGS) entry which is preliminary data.</text>
</comment>
<feature type="disulfide bond" description="Redox-active" evidence="17">
    <location>
        <begin position="194"/>
        <end position="196"/>
    </location>
</feature>
<keyword evidence="8 17" id="KW-0479">Metal-binding</keyword>
<evidence type="ECO:0000256" key="4">
    <source>
        <dbReference type="ARBA" id="ARBA00012622"/>
    </source>
</evidence>
<evidence type="ECO:0000256" key="16">
    <source>
        <dbReference type="ARBA" id="ARBA00047415"/>
    </source>
</evidence>
<dbReference type="Pfam" id="PF02677">
    <property type="entry name" value="QueH"/>
    <property type="match status" value="1"/>
</dbReference>
<dbReference type="EC" id="1.17.99.6" evidence="4 17"/>
<keyword evidence="20" id="KW-1185">Reference proteome</keyword>
<dbReference type="EMBL" id="JABGBW010000001">
    <property type="protein sequence ID" value="MBC2575333.1"/>
    <property type="molecule type" value="Genomic_DNA"/>
</dbReference>
<comment type="catalytic activity">
    <reaction evidence="16 17">
        <text>epoxyqueuosine(34) in tRNA + AH2 = queuosine(34) in tRNA + A + H2O</text>
        <dbReference type="Rhea" id="RHEA:32159"/>
        <dbReference type="Rhea" id="RHEA-COMP:18571"/>
        <dbReference type="Rhea" id="RHEA-COMP:18582"/>
        <dbReference type="ChEBI" id="CHEBI:13193"/>
        <dbReference type="ChEBI" id="CHEBI:15377"/>
        <dbReference type="ChEBI" id="CHEBI:17499"/>
        <dbReference type="ChEBI" id="CHEBI:194431"/>
        <dbReference type="ChEBI" id="CHEBI:194443"/>
        <dbReference type="EC" id="1.17.99.6"/>
    </reaction>
</comment>
<evidence type="ECO:0000256" key="17">
    <source>
        <dbReference type="HAMAP-Rule" id="MF_02089"/>
    </source>
</evidence>
<feature type="binding site" evidence="17">
    <location>
        <position position="31"/>
    </location>
    <ligand>
        <name>[4Fe-4S] cluster</name>
        <dbReference type="ChEBI" id="CHEBI:49883"/>
    </ligand>
</feature>
<evidence type="ECO:0000256" key="14">
    <source>
        <dbReference type="ARBA" id="ARBA00023284"/>
    </source>
</evidence>
<evidence type="ECO:0000256" key="2">
    <source>
        <dbReference type="ARBA" id="ARBA00004691"/>
    </source>
</evidence>
<comment type="pathway">
    <text evidence="2 17">tRNA modification; tRNA-queuosine biosynthesis.</text>
</comment>
<evidence type="ECO:0000256" key="5">
    <source>
        <dbReference type="ARBA" id="ARBA00016895"/>
    </source>
</evidence>
<evidence type="ECO:0000256" key="10">
    <source>
        <dbReference type="ARBA" id="ARBA00023002"/>
    </source>
</evidence>
<evidence type="ECO:0000256" key="6">
    <source>
        <dbReference type="ARBA" id="ARBA00022485"/>
    </source>
</evidence>
<feature type="coiled-coil region" evidence="18">
    <location>
        <begin position="198"/>
        <end position="225"/>
    </location>
</feature>
<dbReference type="Pfam" id="PF01812">
    <property type="entry name" value="5-FTHF_cyc-lig"/>
    <property type="match status" value="1"/>
</dbReference>
<evidence type="ECO:0000313" key="20">
    <source>
        <dbReference type="Proteomes" id="UP000713904"/>
    </source>
</evidence>
<evidence type="ECO:0000256" key="1">
    <source>
        <dbReference type="ARBA" id="ARBA00002268"/>
    </source>
</evidence>
<evidence type="ECO:0000256" key="9">
    <source>
        <dbReference type="ARBA" id="ARBA00022785"/>
    </source>
</evidence>
<comment type="similarity">
    <text evidence="3 17">Belongs to the QueH family.</text>
</comment>
<keyword evidence="12 17" id="KW-0411">Iron-sulfur</keyword>
<name>A0ABR6TJC2_9FIRM</name>
<dbReference type="HAMAP" id="MF_02089">
    <property type="entry name" value="QueH"/>
    <property type="match status" value="1"/>
</dbReference>
<keyword evidence="19" id="KW-0436">Ligase</keyword>
<keyword evidence="7 17" id="KW-0819">tRNA processing</keyword>
<sequence length="388" mass="45328">MKINYQMKLDKIINDIKNEEYVPTLLLHSCCGPCSSYVLEYLSEYFSITVFYYNPNIYPSNEYWYRVEEQQKIIDLTSAKNSINLITGKYDVERFYNMTKGMEDMSEGGHRCHLCYEMRLREAAKIAQKENFDYFTTTLTISPHKNSQVLNRIGEKVAKEFGVNHLPSDFKKNNGYKRSVEITREAGLYRQDYCGCEYSKREAEIRKIKSEKKKLREDMKELSKTISLEYMMESDKAITDKILNSQEYKKAKNIFCYIGDYPEINTRLFIEKAIEDGKKISVPLCIDNSNMKAYRINSLNDLKEGKFGIPEPDPEISKEVLKSEIDLIIVPCCTVDSSGNRLGFGKGYYDRFMDEYTGNKLLPIRKKQMVDKVPIEEHDHKIKLIITE</sequence>
<keyword evidence="13 17" id="KW-1015">Disulfide bond</keyword>
<feature type="binding site" evidence="17">
    <location>
        <position position="30"/>
    </location>
    <ligand>
        <name>[4Fe-4S] cluster</name>
        <dbReference type="ChEBI" id="CHEBI:49883"/>
    </ligand>
</feature>
<dbReference type="Gene3D" id="3.40.50.10420">
    <property type="entry name" value="NagB/RpiA/CoA transferase-like"/>
    <property type="match status" value="1"/>
</dbReference>
<protein>
    <recommendedName>
        <fullName evidence="5 17">Epoxyqueuosine reductase QueH</fullName>
        <ecNumber evidence="4 17">1.17.99.6</ecNumber>
    </recommendedName>
    <alternativeName>
        <fullName evidence="15 17">Queuosine biosynthesis protein QueH</fullName>
    </alternativeName>
</protein>
<dbReference type="InterPro" id="IPR024185">
    <property type="entry name" value="FTHF_cligase-like_sf"/>
</dbReference>
<dbReference type="InterPro" id="IPR002698">
    <property type="entry name" value="FTHF_cligase"/>
</dbReference>
<evidence type="ECO:0000256" key="11">
    <source>
        <dbReference type="ARBA" id="ARBA00023004"/>
    </source>
</evidence>
<evidence type="ECO:0000256" key="15">
    <source>
        <dbReference type="ARBA" id="ARBA00031446"/>
    </source>
</evidence>
<dbReference type="Proteomes" id="UP000713904">
    <property type="component" value="Unassembled WGS sequence"/>
</dbReference>
<dbReference type="InterPro" id="IPR003828">
    <property type="entry name" value="QueH"/>
</dbReference>
<reference evidence="19 20" key="1">
    <citation type="submission" date="2020-05" db="EMBL/GenBank/DDBJ databases">
        <title>Draft genome of xy-202 and genomic insight in genome of the genus Peptostreptococcus.</title>
        <authorList>
            <person name="Zhang Z."/>
        </authorList>
    </citation>
    <scope>NUCLEOTIDE SEQUENCE [LARGE SCALE GENOMIC DNA]</scope>
    <source>
        <strain evidence="19 20">DSM 27025</strain>
    </source>
</reference>
<dbReference type="GO" id="GO:0030272">
    <property type="term" value="F:5-formyltetrahydrofolate cyclo-ligase activity"/>
    <property type="evidence" value="ECO:0007669"/>
    <property type="project" value="UniProtKB-EC"/>
</dbReference>
<dbReference type="PANTHER" id="PTHR36701:SF1">
    <property type="entry name" value="EPOXYQUEUOSINE REDUCTASE QUEH"/>
    <property type="match status" value="1"/>
</dbReference>
<evidence type="ECO:0000256" key="18">
    <source>
        <dbReference type="SAM" id="Coils"/>
    </source>
</evidence>
<keyword evidence="18" id="KW-0175">Coiled coil</keyword>
<evidence type="ECO:0000256" key="8">
    <source>
        <dbReference type="ARBA" id="ARBA00022723"/>
    </source>
</evidence>
<gene>
    <name evidence="17" type="primary">queH</name>
    <name evidence="19" type="ORF">HLB29_01370</name>
</gene>
<evidence type="ECO:0000256" key="13">
    <source>
        <dbReference type="ARBA" id="ARBA00023157"/>
    </source>
</evidence>
<dbReference type="InterPro" id="IPR037171">
    <property type="entry name" value="NagB/RpiA_transferase-like"/>
</dbReference>
<keyword evidence="6 17" id="KW-0004">4Fe-4S</keyword>
<dbReference type="NCBIfam" id="TIGR02727">
    <property type="entry name" value="MTHFS_bact"/>
    <property type="match status" value="1"/>
</dbReference>
<evidence type="ECO:0000256" key="7">
    <source>
        <dbReference type="ARBA" id="ARBA00022694"/>
    </source>
</evidence>
<proteinExistence type="inferred from homology"/>
<feature type="binding site" evidence="17">
    <location>
        <position position="115"/>
    </location>
    <ligand>
        <name>[4Fe-4S] cluster</name>
        <dbReference type="ChEBI" id="CHEBI:49883"/>
    </ligand>
</feature>
<keyword evidence="9 17" id="KW-0671">Queuosine biosynthesis</keyword>
<evidence type="ECO:0000256" key="3">
    <source>
        <dbReference type="ARBA" id="ARBA00008207"/>
    </source>
</evidence>
<evidence type="ECO:0000256" key="12">
    <source>
        <dbReference type="ARBA" id="ARBA00023014"/>
    </source>
</evidence>